<dbReference type="GO" id="GO:0005737">
    <property type="term" value="C:cytoplasm"/>
    <property type="evidence" value="ECO:0007669"/>
    <property type="project" value="TreeGrafter"/>
</dbReference>
<dbReference type="PANTHER" id="PTHR11142:SF5">
    <property type="entry name" value="TRNA PSEUDOURIDINE(38_39) SYNTHASE"/>
    <property type="match status" value="1"/>
</dbReference>
<dbReference type="InterPro" id="IPR001406">
    <property type="entry name" value="PsdUridine_synth_TruA"/>
</dbReference>
<dbReference type="NCBIfam" id="TIGR00071">
    <property type="entry name" value="hisT_truA"/>
    <property type="match status" value="1"/>
</dbReference>
<dbReference type="InterPro" id="IPR020094">
    <property type="entry name" value="TruA/RsuA/RluB/E/F_N"/>
</dbReference>
<protein>
    <recommendedName>
        <fullName evidence="4">tRNA pseudouridine synthase</fullName>
        <ecNumber evidence="4">5.4.99.12</ecNumber>
    </recommendedName>
</protein>
<comment type="caution">
    <text evidence="7">The sequence shown here is derived from an EMBL/GenBank/DDBJ whole genome shotgun (WGS) entry which is preliminary data.</text>
</comment>
<name>A0A8J2SML0_9STRA</name>
<evidence type="ECO:0000256" key="1">
    <source>
        <dbReference type="ARBA" id="ARBA00009375"/>
    </source>
</evidence>
<dbReference type="InterPro" id="IPR020097">
    <property type="entry name" value="PsdUridine_synth_TruA_a/b_dom"/>
</dbReference>
<dbReference type="InterPro" id="IPR020103">
    <property type="entry name" value="PsdUridine_synth_cat_dom_sf"/>
</dbReference>
<dbReference type="PANTHER" id="PTHR11142">
    <property type="entry name" value="PSEUDOURIDYLATE SYNTHASE"/>
    <property type="match status" value="1"/>
</dbReference>
<evidence type="ECO:0000256" key="2">
    <source>
        <dbReference type="ARBA" id="ARBA00022694"/>
    </source>
</evidence>
<evidence type="ECO:0000259" key="6">
    <source>
        <dbReference type="Pfam" id="PF01416"/>
    </source>
</evidence>
<evidence type="ECO:0000313" key="8">
    <source>
        <dbReference type="Proteomes" id="UP000789595"/>
    </source>
</evidence>
<dbReference type="Gene3D" id="3.30.70.580">
    <property type="entry name" value="Pseudouridine synthase I, catalytic domain, N-terminal subdomain"/>
    <property type="match status" value="1"/>
</dbReference>
<dbReference type="GO" id="GO:0003723">
    <property type="term" value="F:RNA binding"/>
    <property type="evidence" value="ECO:0007669"/>
    <property type="project" value="InterPro"/>
</dbReference>
<evidence type="ECO:0000256" key="4">
    <source>
        <dbReference type="RuleBase" id="RU003792"/>
    </source>
</evidence>
<dbReference type="OrthoDB" id="25767at2759"/>
<dbReference type="GO" id="GO:0160147">
    <property type="term" value="F:tRNA pseudouridine(38-40) synthase activity"/>
    <property type="evidence" value="ECO:0007669"/>
    <property type="project" value="UniProtKB-EC"/>
</dbReference>
<reference evidence="7" key="1">
    <citation type="submission" date="2021-11" db="EMBL/GenBank/DDBJ databases">
        <authorList>
            <consortium name="Genoscope - CEA"/>
            <person name="William W."/>
        </authorList>
    </citation>
    <scope>NUCLEOTIDE SEQUENCE</scope>
</reference>
<dbReference type="AlphaFoldDB" id="A0A8J2SML0"/>
<comment type="similarity">
    <text evidence="1 4">Belongs to the tRNA pseudouridine synthase TruA family.</text>
</comment>
<feature type="region of interest" description="Disordered" evidence="5">
    <location>
        <begin position="445"/>
        <end position="481"/>
    </location>
</feature>
<accession>A0A8J2SML0</accession>
<dbReference type="EMBL" id="CAKKNE010000002">
    <property type="protein sequence ID" value="CAH0370112.1"/>
    <property type="molecule type" value="Genomic_DNA"/>
</dbReference>
<proteinExistence type="inferred from homology"/>
<evidence type="ECO:0000313" key="7">
    <source>
        <dbReference type="EMBL" id="CAH0370112.1"/>
    </source>
</evidence>
<dbReference type="Gene3D" id="3.30.70.660">
    <property type="entry name" value="Pseudouridine synthase I, catalytic domain, C-terminal subdomain"/>
    <property type="match status" value="1"/>
</dbReference>
<dbReference type="Pfam" id="PF01416">
    <property type="entry name" value="PseudoU_synth_1"/>
    <property type="match status" value="1"/>
</dbReference>
<dbReference type="GO" id="GO:1990481">
    <property type="term" value="P:mRNA pseudouridine synthesis"/>
    <property type="evidence" value="ECO:0007669"/>
    <property type="project" value="TreeGrafter"/>
</dbReference>
<dbReference type="EC" id="5.4.99.12" evidence="4"/>
<dbReference type="GO" id="GO:0031119">
    <property type="term" value="P:tRNA pseudouridine synthesis"/>
    <property type="evidence" value="ECO:0007669"/>
    <property type="project" value="TreeGrafter"/>
</dbReference>
<feature type="domain" description="Pseudouridine synthase I TruA alpha/beta" evidence="6">
    <location>
        <begin position="252"/>
        <end position="358"/>
    </location>
</feature>
<evidence type="ECO:0000256" key="5">
    <source>
        <dbReference type="SAM" id="MobiDB-lite"/>
    </source>
</evidence>
<dbReference type="HAMAP" id="MF_00171">
    <property type="entry name" value="TruA"/>
    <property type="match status" value="1"/>
</dbReference>
<evidence type="ECO:0000256" key="3">
    <source>
        <dbReference type="ARBA" id="ARBA00023235"/>
    </source>
</evidence>
<organism evidence="7 8">
    <name type="scientific">Pelagomonas calceolata</name>
    <dbReference type="NCBI Taxonomy" id="35677"/>
    <lineage>
        <taxon>Eukaryota</taxon>
        <taxon>Sar</taxon>
        <taxon>Stramenopiles</taxon>
        <taxon>Ochrophyta</taxon>
        <taxon>Pelagophyceae</taxon>
        <taxon>Pelagomonadales</taxon>
        <taxon>Pelagomonadaceae</taxon>
        <taxon>Pelagomonas</taxon>
    </lineage>
</organism>
<keyword evidence="8" id="KW-1185">Reference proteome</keyword>
<dbReference type="Proteomes" id="UP000789595">
    <property type="component" value="Unassembled WGS sequence"/>
</dbReference>
<keyword evidence="3 4" id="KW-0413">Isomerase</keyword>
<keyword evidence="2 4" id="KW-0819">tRNA processing</keyword>
<dbReference type="InterPro" id="IPR020095">
    <property type="entry name" value="PsdUridine_synth_TruA_C"/>
</dbReference>
<dbReference type="GO" id="GO:0005634">
    <property type="term" value="C:nucleus"/>
    <property type="evidence" value="ECO:0007669"/>
    <property type="project" value="TreeGrafter"/>
</dbReference>
<gene>
    <name evidence="7" type="ORF">PECAL_2P32630</name>
</gene>
<dbReference type="SUPFAM" id="SSF55120">
    <property type="entry name" value="Pseudouridine synthase"/>
    <property type="match status" value="1"/>
</dbReference>
<sequence>MDAGPQQHQAMDVDAADAQALAKQLRALDAKELLAVALDALKRDAAPLAAALAARESKRPKKRRRKAQKPMDLTKYEARDVALWIAYDGGAYRGFAAQEKAEVDVDTVERQLFQALEKTCLVSGRDACAYSRCGRTDKGVSAAGQVVGLRLRSVARRGTAFEPATHPGDALANTERRDAETDEVVPNTQKRELDYVGMLNRVLPDDVRALAWAPVAEGFSARFSCASRTYRYWLARENAHGRPRDVEAMRRAASKFVGDHDFRNFCKMDVVHVSNFRREIYAARVEAAGPGLLRFEVHGQAFLWHMVRCLVAIIELVGDGLEAPDVVDALLDVARSPRRPQYALADEAPLVLHDCAFDTVRPVPTPEALLQLHEHLTRERHAARVALARTENLLEKLDGFGVRAAGAEVPWARARPPLLAAADERARAAHRPLLAREGGKTYEEKVAAARENPTKRSKFEACASKRSENRGGFHAEKRRCG</sequence>
<comment type="catalytic activity">
    <reaction evidence="4">
        <text>uridine(38/39/40) in tRNA = pseudouridine(38/39/40) in tRNA</text>
        <dbReference type="Rhea" id="RHEA:22376"/>
        <dbReference type="Rhea" id="RHEA-COMP:10085"/>
        <dbReference type="Rhea" id="RHEA-COMP:10087"/>
        <dbReference type="ChEBI" id="CHEBI:65314"/>
        <dbReference type="ChEBI" id="CHEBI:65315"/>
        <dbReference type="EC" id="5.4.99.12"/>
    </reaction>
</comment>